<comment type="subcellular location">
    <subcellularLocation>
        <location evidence="1">Endomembrane system</location>
    </subcellularLocation>
</comment>
<feature type="compositionally biased region" description="Polar residues" evidence="6">
    <location>
        <begin position="783"/>
        <end position="794"/>
    </location>
</feature>
<dbReference type="EMBL" id="CABFWN010000005">
    <property type="protein sequence ID" value="VUG19440.1"/>
    <property type="molecule type" value="Genomic_DNA"/>
</dbReference>
<keyword evidence="3" id="KW-0813">Transport</keyword>
<dbReference type="PANTHER" id="PTHR11134">
    <property type="entry name" value="ADAPTOR COMPLEX SUBUNIT BETA FAMILY MEMBER"/>
    <property type="match status" value="1"/>
</dbReference>
<feature type="compositionally biased region" description="Low complexity" evidence="6">
    <location>
        <begin position="763"/>
        <end position="773"/>
    </location>
</feature>
<evidence type="ECO:0000256" key="5">
    <source>
        <dbReference type="ARBA" id="ARBA00023136"/>
    </source>
</evidence>
<dbReference type="Gene3D" id="1.25.10.10">
    <property type="entry name" value="Leucine-rich Repeat Variant"/>
    <property type="match status" value="1"/>
</dbReference>
<dbReference type="AlphaFoldDB" id="A0A7D9H1S5"/>
<reference evidence="8 9" key="1">
    <citation type="submission" date="2019-07" db="EMBL/GenBank/DDBJ databases">
        <authorList>
            <person name="Friedrich A."/>
            <person name="Schacherer J."/>
        </authorList>
    </citation>
    <scope>NUCLEOTIDE SEQUENCE [LARGE SCALE GENOMIC DNA]</scope>
</reference>
<gene>
    <name evidence="8" type="ORF">DEBR0S5_02828G</name>
</gene>
<dbReference type="InterPro" id="IPR002553">
    <property type="entry name" value="Clathrin/coatomer_adapt-like_N"/>
</dbReference>
<evidence type="ECO:0000256" key="3">
    <source>
        <dbReference type="ARBA" id="ARBA00022448"/>
    </source>
</evidence>
<dbReference type="GO" id="GO:0030117">
    <property type="term" value="C:membrane coat"/>
    <property type="evidence" value="ECO:0007669"/>
    <property type="project" value="InterPro"/>
</dbReference>
<comment type="similarity">
    <text evidence="2">Belongs to the adaptor complexes large subunit family.</text>
</comment>
<dbReference type="GO" id="GO:0006886">
    <property type="term" value="P:intracellular protein transport"/>
    <property type="evidence" value="ECO:0007669"/>
    <property type="project" value="InterPro"/>
</dbReference>
<feature type="domain" description="Clathrin/coatomer adaptor adaptin-like N-terminal" evidence="7">
    <location>
        <begin position="54"/>
        <end position="640"/>
    </location>
</feature>
<keyword evidence="9" id="KW-1185">Reference proteome</keyword>
<keyword evidence="5" id="KW-0472">Membrane</keyword>
<evidence type="ECO:0000256" key="1">
    <source>
        <dbReference type="ARBA" id="ARBA00004308"/>
    </source>
</evidence>
<proteinExistence type="inferred from homology"/>
<accession>A0A7D9H1S5</accession>
<dbReference type="GO" id="GO:0016192">
    <property type="term" value="P:vesicle-mediated transport"/>
    <property type="evidence" value="ECO:0007669"/>
    <property type="project" value="InterPro"/>
</dbReference>
<name>A0A7D9H1S5_DEKBR</name>
<evidence type="ECO:0000256" key="2">
    <source>
        <dbReference type="ARBA" id="ARBA00006613"/>
    </source>
</evidence>
<dbReference type="InterPro" id="IPR011989">
    <property type="entry name" value="ARM-like"/>
</dbReference>
<dbReference type="InterPro" id="IPR026739">
    <property type="entry name" value="AP_beta"/>
</dbReference>
<dbReference type="InterPro" id="IPR016024">
    <property type="entry name" value="ARM-type_fold"/>
</dbReference>
<organism evidence="8 9">
    <name type="scientific">Dekkera bruxellensis</name>
    <name type="common">Brettanomyces custersii</name>
    <dbReference type="NCBI Taxonomy" id="5007"/>
    <lineage>
        <taxon>Eukaryota</taxon>
        <taxon>Fungi</taxon>
        <taxon>Dikarya</taxon>
        <taxon>Ascomycota</taxon>
        <taxon>Saccharomycotina</taxon>
        <taxon>Pichiomycetes</taxon>
        <taxon>Pichiales</taxon>
        <taxon>Pichiaceae</taxon>
        <taxon>Brettanomyces</taxon>
    </lineage>
</organism>
<sequence length="817" mass="91782">MSDSRLAKNIGTFFGNLNFESSKEYLPPSLTKIINSNYYSNDTFFTTAEAIKGLNSGNEKEVYTILKFIVRLMSTKQKCEHVTELLPHIIKNVSSGNLKIRRLVYYILLRFSEQQPDVSLLSINTMQKALSSKNCISRALAIRCLSEIDIPSILPILSLSLKKTVKDSSPLVRSASAVAIRNCFELDKVYSQEERASIGSLLKDTSSLSYQLYSYVDVLLSDSDPHVVGSAILCFRKIFPGCFDLIHPKLLHLITKLGYLDNYSTVALLDMLTDYAKLFFPSTEEVKSEDELPTVLRDLLSHLGILIYSDSEAVVLAVAKCATCLFPFAVGHLNIVPALLRYAAGSATSSFDEQHMREIALFEIDYLLGKSLITLEPSEISTFVPVTYDSFLICKQKLKILFSMMSSKNFNFIFTETKFFVNNTDNNILLRCFAIKSITKTIMSDLESKQKSLIVQFLMDKLHSSDDDMLVSESITGLKQLIQNDLVSHINVLIKLVGMLLKIDNDNDGARDDLSMTSLAKASIIWLMGEFAINFPDLSENSEATQGDVIKMNSLHDYLPDAFRILVSHFKKSEIIVKLAILGSLAKSVTRNIYASKKDGIEFTLNGNALFKTFNYVLQLTKYDRDVDIRDRSRLVGSLLPNVVYCPAKPANSSRLDIDSLLQDPNVCSWCHEKINVIDFALYAFQNEKPTPAVSLDSQDLDFFEYIRKYQEITPSRLDSSYLEYYNELRCQSFELKDYGFDSNAISSSSLNSGQRLSSSRIFSSGSSGVVSSPNLDNHRNDTPQPSWKSRSNVNKYRLQTLDDFLGDGNDDSSDST</sequence>
<dbReference type="SUPFAM" id="SSF48371">
    <property type="entry name" value="ARM repeat"/>
    <property type="match status" value="1"/>
</dbReference>
<keyword evidence="4" id="KW-0653">Protein transport</keyword>
<evidence type="ECO:0000313" key="9">
    <source>
        <dbReference type="Proteomes" id="UP000478008"/>
    </source>
</evidence>
<evidence type="ECO:0000256" key="6">
    <source>
        <dbReference type="SAM" id="MobiDB-lite"/>
    </source>
</evidence>
<dbReference type="Pfam" id="PF01602">
    <property type="entry name" value="Adaptin_N"/>
    <property type="match status" value="1"/>
</dbReference>
<evidence type="ECO:0000259" key="7">
    <source>
        <dbReference type="Pfam" id="PF01602"/>
    </source>
</evidence>
<dbReference type="GO" id="GO:0012505">
    <property type="term" value="C:endomembrane system"/>
    <property type="evidence" value="ECO:0007669"/>
    <property type="project" value="UniProtKB-SubCell"/>
</dbReference>
<evidence type="ECO:0000256" key="4">
    <source>
        <dbReference type="ARBA" id="ARBA00022927"/>
    </source>
</evidence>
<dbReference type="Proteomes" id="UP000478008">
    <property type="component" value="Unassembled WGS sequence"/>
</dbReference>
<evidence type="ECO:0000313" key="8">
    <source>
        <dbReference type="EMBL" id="VUG19440.1"/>
    </source>
</evidence>
<feature type="region of interest" description="Disordered" evidence="6">
    <location>
        <begin position="763"/>
        <end position="794"/>
    </location>
</feature>
<protein>
    <submittedName>
        <fullName evidence="8">DEBR0S5_02828g1_1</fullName>
    </submittedName>
</protein>